<feature type="compositionally biased region" description="Basic residues" evidence="1">
    <location>
        <begin position="706"/>
        <end position="723"/>
    </location>
</feature>
<feature type="transmembrane region" description="Helical" evidence="2">
    <location>
        <begin position="525"/>
        <end position="542"/>
    </location>
</feature>
<name>A0A1X7AJW8_9GAMM</name>
<evidence type="ECO:0000256" key="2">
    <source>
        <dbReference type="SAM" id="Phobius"/>
    </source>
</evidence>
<keyword evidence="2" id="KW-0812">Transmembrane</keyword>
<evidence type="ECO:0000313" key="3">
    <source>
        <dbReference type="EMBL" id="SMA46415.1"/>
    </source>
</evidence>
<gene>
    <name evidence="3" type="ORF">EHSB41UT_02166</name>
</gene>
<feature type="transmembrane region" description="Helical" evidence="2">
    <location>
        <begin position="554"/>
        <end position="579"/>
    </location>
</feature>
<keyword evidence="4" id="KW-1185">Reference proteome</keyword>
<dbReference type="OrthoDB" id="9994904at2"/>
<feature type="compositionally biased region" description="Acidic residues" evidence="1">
    <location>
        <begin position="642"/>
        <end position="651"/>
    </location>
</feature>
<dbReference type="AlphaFoldDB" id="A0A1X7AJW8"/>
<sequence length="745" mass="80933">MSIPLQLGNRPILSVGTNPHPDVVHTGDAGVVARVSRATGNLLGGALTRFGNTEDLKLQSGLNVSSVFGTGIAQRYVNTASMKALDEETRKILRGGYYKQERLTTVLSSKTPITLESARDIAVQAKGSKEPETREALVGAIHSLRSDVSKEQVDQELTVLEKVGLPPVVQDQLKAFDKERQQGVVQLPKYDSLFQGIDPADGRNVLQLVVEQCRDISLVDFFIDNGARLGLRDHNGDTEIDHALKAQDYFLAAKLKLALNYQRLRDSGASEEDIRKQSGVAVYHFSEGEKSFEEASEELFGKLNTAPLSYTHACLVCRHKDGHMTSRMVHFPGDLAPESPAHSLNGDMQIHNICTKMSQDPTSSMLARRPLRDGVPVNDSGERSKKSVAAEKTIYSMMGAVSSGVLSAVIDNGPTSVGTATVFGMVNGGLCSPVSADPKQKSAETIGKLVGGAVGMFTGTPVAAAQVGGLVANTVHTFSKTTADNLGSEFEQHQSTMDWALRSGGTISILDRIGNTTELTAENLPLFYAAVTGLGMPAVMFWQKMEDKRFRYAAIALIVAVVSGGLWFGPAIMPPLWALRLTLMVQGTLIPLEWDISKLMSFVSTTAKPLLSMCSGSRRKRPMSTRQQPPLVTPQTRTDQTSESEGEESEPDEQRPPVIKRRRVKTPTPTISESSTDEGDDSGLDSGPGEEPMDMDAPGYGQARTLQRRRKPITPKSRKKTTRSRSGDSTRNISNNRLSTRRRIM</sequence>
<organism evidence="3 4">
    <name type="scientific">Parendozoicomonas haliclonae</name>
    <dbReference type="NCBI Taxonomy" id="1960125"/>
    <lineage>
        <taxon>Bacteria</taxon>
        <taxon>Pseudomonadati</taxon>
        <taxon>Pseudomonadota</taxon>
        <taxon>Gammaproteobacteria</taxon>
        <taxon>Oceanospirillales</taxon>
        <taxon>Endozoicomonadaceae</taxon>
        <taxon>Parendozoicomonas</taxon>
    </lineage>
</organism>
<proteinExistence type="predicted"/>
<accession>A0A1X7AJW8</accession>
<dbReference type="EMBL" id="FWPT01000004">
    <property type="protein sequence ID" value="SMA46415.1"/>
    <property type="molecule type" value="Genomic_DNA"/>
</dbReference>
<dbReference type="RefSeq" id="WP_087109678.1">
    <property type="nucleotide sequence ID" value="NZ_CBCSCN010000002.1"/>
</dbReference>
<keyword evidence="2" id="KW-0472">Membrane</keyword>
<reference evidence="3 4" key="1">
    <citation type="submission" date="2017-03" db="EMBL/GenBank/DDBJ databases">
        <authorList>
            <person name="Afonso C.L."/>
            <person name="Miller P.J."/>
            <person name="Scott M.A."/>
            <person name="Spackman E."/>
            <person name="Goraichik I."/>
            <person name="Dimitrov K.M."/>
            <person name="Suarez D.L."/>
            <person name="Swayne D.E."/>
        </authorList>
    </citation>
    <scope>NUCLEOTIDE SEQUENCE [LARGE SCALE GENOMIC DNA]</scope>
    <source>
        <strain evidence="3">SB41UT1</strain>
    </source>
</reference>
<dbReference type="Proteomes" id="UP000196573">
    <property type="component" value="Unassembled WGS sequence"/>
</dbReference>
<protein>
    <submittedName>
        <fullName evidence="3">Uncharacterized protein</fullName>
    </submittedName>
</protein>
<feature type="compositionally biased region" description="Polar residues" evidence="1">
    <location>
        <begin position="624"/>
        <end position="641"/>
    </location>
</feature>
<feature type="region of interest" description="Disordered" evidence="1">
    <location>
        <begin position="614"/>
        <end position="745"/>
    </location>
</feature>
<feature type="compositionally biased region" description="Polar residues" evidence="1">
    <location>
        <begin position="727"/>
        <end position="738"/>
    </location>
</feature>
<evidence type="ECO:0000256" key="1">
    <source>
        <dbReference type="SAM" id="MobiDB-lite"/>
    </source>
</evidence>
<keyword evidence="2" id="KW-1133">Transmembrane helix</keyword>
<evidence type="ECO:0000313" key="4">
    <source>
        <dbReference type="Proteomes" id="UP000196573"/>
    </source>
</evidence>